<keyword evidence="3" id="KW-1185">Reference proteome</keyword>
<feature type="transmembrane region" description="Helical" evidence="1">
    <location>
        <begin position="9"/>
        <end position="27"/>
    </location>
</feature>
<dbReference type="EMBL" id="BNJK01000002">
    <property type="protein sequence ID" value="GHO97639.1"/>
    <property type="molecule type" value="Genomic_DNA"/>
</dbReference>
<proteinExistence type="predicted"/>
<keyword evidence="1" id="KW-0472">Membrane</keyword>
<gene>
    <name evidence="2" type="ORF">KSF_076870</name>
</gene>
<reference evidence="2" key="1">
    <citation type="submission" date="2020-10" db="EMBL/GenBank/DDBJ databases">
        <title>Taxonomic study of unclassified bacteria belonging to the class Ktedonobacteria.</title>
        <authorList>
            <person name="Yabe S."/>
            <person name="Wang C.M."/>
            <person name="Zheng Y."/>
            <person name="Sakai Y."/>
            <person name="Cavaletti L."/>
            <person name="Monciardini P."/>
            <person name="Donadio S."/>
        </authorList>
    </citation>
    <scope>NUCLEOTIDE SEQUENCE</scope>
    <source>
        <strain evidence="2">ID150040</strain>
    </source>
</reference>
<dbReference type="AlphaFoldDB" id="A0A8J3ITJ2"/>
<comment type="caution">
    <text evidence="2">The sequence shown here is derived from an EMBL/GenBank/DDBJ whole genome shotgun (WGS) entry which is preliminary data.</text>
</comment>
<organism evidence="2 3">
    <name type="scientific">Reticulibacter mediterranei</name>
    <dbReference type="NCBI Taxonomy" id="2778369"/>
    <lineage>
        <taxon>Bacteria</taxon>
        <taxon>Bacillati</taxon>
        <taxon>Chloroflexota</taxon>
        <taxon>Ktedonobacteria</taxon>
        <taxon>Ktedonobacterales</taxon>
        <taxon>Reticulibacteraceae</taxon>
        <taxon>Reticulibacter</taxon>
    </lineage>
</organism>
<evidence type="ECO:0000313" key="2">
    <source>
        <dbReference type="EMBL" id="GHO97639.1"/>
    </source>
</evidence>
<keyword evidence="1" id="KW-0812">Transmembrane</keyword>
<evidence type="ECO:0000256" key="1">
    <source>
        <dbReference type="SAM" id="Phobius"/>
    </source>
</evidence>
<name>A0A8J3ITJ2_9CHLR</name>
<evidence type="ECO:0000313" key="3">
    <source>
        <dbReference type="Proteomes" id="UP000597444"/>
    </source>
</evidence>
<sequence length="83" mass="9439">MHAVNKKKRTLLIISGLVLLLVIYVYLNNGPLFLQAHSGKPLLLAHRGVAQTFHPEGITNDTWIRSRRSIVASNNWRKFCFPS</sequence>
<accession>A0A8J3ITJ2</accession>
<keyword evidence="1" id="KW-1133">Transmembrane helix</keyword>
<dbReference type="Proteomes" id="UP000597444">
    <property type="component" value="Unassembled WGS sequence"/>
</dbReference>
<protein>
    <submittedName>
        <fullName evidence="2">Uncharacterized protein</fullName>
    </submittedName>
</protein>